<dbReference type="Proteomes" id="UP000198790">
    <property type="component" value="Unassembled WGS sequence"/>
</dbReference>
<dbReference type="PANTHER" id="PTHR43048">
    <property type="entry name" value="METHYLMALONYL-COA EPIMERASE"/>
    <property type="match status" value="1"/>
</dbReference>
<dbReference type="RefSeq" id="WP_092895838.1">
    <property type="nucleotide sequence ID" value="NZ_FOKK01000004.1"/>
</dbReference>
<dbReference type="InterPro" id="IPR051785">
    <property type="entry name" value="MMCE/EMCE_epimerase"/>
</dbReference>
<dbReference type="STRING" id="237018.SAMN04489723_104298"/>
<dbReference type="Gene3D" id="3.10.180.10">
    <property type="entry name" value="2,3-Dihydroxybiphenyl 1,2-Dioxygenase, domain 1"/>
    <property type="match status" value="2"/>
</dbReference>
<dbReference type="InterPro" id="IPR037523">
    <property type="entry name" value="VOC_core"/>
</dbReference>
<keyword evidence="1" id="KW-0479">Metal-binding</keyword>
<evidence type="ECO:0000313" key="3">
    <source>
        <dbReference type="EMBL" id="SFB11860.1"/>
    </source>
</evidence>
<feature type="domain" description="VOC" evidence="2">
    <location>
        <begin position="8"/>
        <end position="148"/>
    </location>
</feature>
<keyword evidence="3" id="KW-0223">Dioxygenase</keyword>
<dbReference type="Pfam" id="PF00903">
    <property type="entry name" value="Glyoxalase"/>
    <property type="match status" value="1"/>
</dbReference>
<dbReference type="GO" id="GO:0051213">
    <property type="term" value="F:dioxygenase activity"/>
    <property type="evidence" value="ECO:0007669"/>
    <property type="project" value="UniProtKB-KW"/>
</dbReference>
<dbReference type="EMBL" id="FOKK01000004">
    <property type="protein sequence ID" value="SFB11860.1"/>
    <property type="molecule type" value="Genomic_DNA"/>
</dbReference>
<dbReference type="GO" id="GO:0046491">
    <property type="term" value="P:L-methylmalonyl-CoA metabolic process"/>
    <property type="evidence" value="ECO:0007669"/>
    <property type="project" value="TreeGrafter"/>
</dbReference>
<organism evidence="3 4">
    <name type="scientific">Algoriphagus aquimarinus</name>
    <dbReference type="NCBI Taxonomy" id="237018"/>
    <lineage>
        <taxon>Bacteria</taxon>
        <taxon>Pseudomonadati</taxon>
        <taxon>Bacteroidota</taxon>
        <taxon>Cytophagia</taxon>
        <taxon>Cytophagales</taxon>
        <taxon>Cyclobacteriaceae</taxon>
        <taxon>Algoriphagus</taxon>
    </lineage>
</organism>
<feature type="domain" description="VOC" evidence="2">
    <location>
        <begin position="182"/>
        <end position="314"/>
    </location>
</feature>
<dbReference type="PROSITE" id="PS51819">
    <property type="entry name" value="VOC"/>
    <property type="match status" value="2"/>
</dbReference>
<dbReference type="PANTHER" id="PTHR43048:SF3">
    <property type="entry name" value="METHYLMALONYL-COA EPIMERASE, MITOCHONDRIAL"/>
    <property type="match status" value="1"/>
</dbReference>
<reference evidence="3 4" key="1">
    <citation type="submission" date="2016-10" db="EMBL/GenBank/DDBJ databases">
        <authorList>
            <person name="de Groot N.N."/>
        </authorList>
    </citation>
    <scope>NUCLEOTIDE SEQUENCE [LARGE SCALE GENOMIC DNA]</scope>
    <source>
        <strain evidence="3 4">DSM 23399</strain>
    </source>
</reference>
<keyword evidence="3" id="KW-0560">Oxidoreductase</keyword>
<dbReference type="SUPFAM" id="SSF54593">
    <property type="entry name" value="Glyoxalase/Bleomycin resistance protein/Dihydroxybiphenyl dioxygenase"/>
    <property type="match status" value="2"/>
</dbReference>
<evidence type="ECO:0000259" key="2">
    <source>
        <dbReference type="PROSITE" id="PS51819"/>
    </source>
</evidence>
<dbReference type="CDD" id="cd06587">
    <property type="entry name" value="VOC"/>
    <property type="match status" value="1"/>
</dbReference>
<dbReference type="AlphaFoldDB" id="A0A1I0YH83"/>
<dbReference type="GO" id="GO:0004493">
    <property type="term" value="F:methylmalonyl-CoA epimerase activity"/>
    <property type="evidence" value="ECO:0007669"/>
    <property type="project" value="TreeGrafter"/>
</dbReference>
<dbReference type="OrthoDB" id="9795618at2"/>
<gene>
    <name evidence="3" type="ORF">SAMN04489723_104298</name>
</gene>
<evidence type="ECO:0000256" key="1">
    <source>
        <dbReference type="ARBA" id="ARBA00022723"/>
    </source>
</evidence>
<protein>
    <submittedName>
        <fullName evidence="3">Catechol 2,3-dioxygenase</fullName>
    </submittedName>
</protein>
<proteinExistence type="predicted"/>
<accession>A0A1I0YH83</accession>
<name>A0A1I0YH83_9BACT</name>
<dbReference type="InterPro" id="IPR029068">
    <property type="entry name" value="Glyas_Bleomycin-R_OHBP_Dase"/>
</dbReference>
<dbReference type="InterPro" id="IPR004360">
    <property type="entry name" value="Glyas_Fos-R_dOase_dom"/>
</dbReference>
<keyword evidence="4" id="KW-1185">Reference proteome</keyword>
<sequence>MNQATINGIQQIGIGVKDANQAWAWYRKAFKMDVPIFQDSAEAKLMIRYTSGKVESRHAILALNMQGGGGFEIWQYTSKVPLVAEQELTWKDLGILAVKMRCHDIQKTYDHLKSVGAIMLGEPVKNPLGIWHFYVKDPYGNTFELIENGSWFSKNKDLTGGVLGVVIGVSSVDDALPVYQKHLLQTDILCDKTGVWEDFVQVGEGATAYRRAILQSSSELTGAFGKLFCQTQIELIETQSQPRNKAFENRNWGDLGFIHVCFDVNGMGAIKDNLAKDGIPLTVDSGNEFDMGKAAGRFSYLEDPDGTLIEMVETFKVPIMEKLGWYLNLDKRKSTKNLPNFIVKLLSLNRVKG</sequence>
<dbReference type="GO" id="GO:0046872">
    <property type="term" value="F:metal ion binding"/>
    <property type="evidence" value="ECO:0007669"/>
    <property type="project" value="UniProtKB-KW"/>
</dbReference>
<evidence type="ECO:0000313" key="4">
    <source>
        <dbReference type="Proteomes" id="UP000198790"/>
    </source>
</evidence>